<dbReference type="InterPro" id="IPR035940">
    <property type="entry name" value="CAP_sf"/>
</dbReference>
<keyword evidence="4 6" id="KW-0732">Signal</keyword>
<feature type="compositionally biased region" description="Polar residues" evidence="5">
    <location>
        <begin position="50"/>
        <end position="72"/>
    </location>
</feature>
<evidence type="ECO:0000256" key="2">
    <source>
        <dbReference type="ARBA" id="ARBA00009923"/>
    </source>
</evidence>
<dbReference type="PROSITE" id="PS01009">
    <property type="entry name" value="CRISP_1"/>
    <property type="match status" value="1"/>
</dbReference>
<dbReference type="Proteomes" id="UP000005222">
    <property type="component" value="Chromosome N"/>
</dbReference>
<dbReference type="InterPro" id="IPR018244">
    <property type="entry name" value="Allrgn_V5/Tpx1_CS"/>
</dbReference>
<evidence type="ECO:0000256" key="3">
    <source>
        <dbReference type="ARBA" id="ARBA00022525"/>
    </source>
</evidence>
<dbReference type="PRINTS" id="PR00837">
    <property type="entry name" value="V5TPXLIKE"/>
</dbReference>
<evidence type="ECO:0000313" key="9">
    <source>
        <dbReference type="Proteomes" id="UP000005222"/>
    </source>
</evidence>
<dbReference type="OrthoDB" id="337038at2759"/>
<feature type="domain" description="SCP" evidence="7">
    <location>
        <begin position="134"/>
        <end position="260"/>
    </location>
</feature>
<protein>
    <submittedName>
        <fullName evidence="8">Piso0_005031 protein</fullName>
    </submittedName>
</protein>
<dbReference type="FunFam" id="3.40.33.10:FF:000012">
    <property type="entry name" value="Secreted protein PRY1"/>
    <property type="match status" value="1"/>
</dbReference>
<sequence length="269" mass="27891">MRLFSLTAALACASVAFANTVVVTKLHVETVYGNGAPAPSSSSSSSSSSQTSVEATSQAQPQGNQAQASTVLEQAGAASSSSAASSPSTLISMYAPSSSAEPSSSSAEPSSSASSGSDSGIYADIDKCQGIDKDFAKSILEAHNDKRAKHSAKSLSWSKDLYDYASNYASKYSCSGSLKHSGGKYGENLAVGYKTGPDAVDAWYDEGKSYNYGSASSFDHFTQVIWKGTSQVGCAYKDCSSENWGKYIICSYNPAGNMVGMGSQNLQAN</sequence>
<dbReference type="STRING" id="559304.G8Y133"/>
<evidence type="ECO:0000256" key="5">
    <source>
        <dbReference type="SAM" id="MobiDB-lite"/>
    </source>
</evidence>
<dbReference type="Gene3D" id="3.40.33.10">
    <property type="entry name" value="CAP"/>
    <property type="match status" value="1"/>
</dbReference>
<dbReference type="SUPFAM" id="SSF55797">
    <property type="entry name" value="PR-1-like"/>
    <property type="match status" value="1"/>
</dbReference>
<reference evidence="8 9" key="1">
    <citation type="journal article" date="2012" name="G3 (Bethesda)">
        <title>Pichia sorbitophila, an interspecies yeast hybrid reveals early steps of genome resolution following polyploidization.</title>
        <authorList>
            <person name="Leh Louis V."/>
            <person name="Despons L."/>
            <person name="Friedrich A."/>
            <person name="Martin T."/>
            <person name="Durrens P."/>
            <person name="Casaregola S."/>
            <person name="Neuveglise C."/>
            <person name="Fairhead C."/>
            <person name="Marck C."/>
            <person name="Cruz J.A."/>
            <person name="Straub M.L."/>
            <person name="Kugler V."/>
            <person name="Sacerdot C."/>
            <person name="Uzunov Z."/>
            <person name="Thierry A."/>
            <person name="Weiss S."/>
            <person name="Bleykasten C."/>
            <person name="De Montigny J."/>
            <person name="Jacques N."/>
            <person name="Jung P."/>
            <person name="Lemaire M."/>
            <person name="Mallet S."/>
            <person name="Morel G."/>
            <person name="Richard G.F."/>
            <person name="Sarkar A."/>
            <person name="Savel G."/>
            <person name="Schacherer J."/>
            <person name="Seret M.L."/>
            <person name="Talla E."/>
            <person name="Samson G."/>
            <person name="Jubin C."/>
            <person name="Poulain J."/>
            <person name="Vacherie B."/>
            <person name="Barbe V."/>
            <person name="Pelletier E."/>
            <person name="Sherman D.J."/>
            <person name="Westhof E."/>
            <person name="Weissenbach J."/>
            <person name="Baret P.V."/>
            <person name="Wincker P."/>
            <person name="Gaillardin C."/>
            <person name="Dujon B."/>
            <person name="Souciet J.L."/>
        </authorList>
    </citation>
    <scope>NUCLEOTIDE SEQUENCE [LARGE SCALE GENOMIC DNA]</scope>
    <source>
        <strain evidence="9">ATCC MYA-4447 / BCRC 22081 / CBS 7064 / NBRC 10061 / NRRL Y-12695</strain>
    </source>
</reference>
<dbReference type="GO" id="GO:0031982">
    <property type="term" value="C:vesicle"/>
    <property type="evidence" value="ECO:0007669"/>
    <property type="project" value="UniProtKB-ARBA"/>
</dbReference>
<feature type="compositionally biased region" description="Low complexity" evidence="5">
    <location>
        <begin position="40"/>
        <end position="49"/>
    </location>
</feature>
<gene>
    <name evidence="8" type="primary">Piso0_005031</name>
    <name evidence="8" type="ORF">GNLVRS01_PISO0N06371g</name>
</gene>
<evidence type="ECO:0000313" key="8">
    <source>
        <dbReference type="EMBL" id="CCE86536.1"/>
    </source>
</evidence>
<evidence type="ECO:0000256" key="1">
    <source>
        <dbReference type="ARBA" id="ARBA00004613"/>
    </source>
</evidence>
<comment type="similarity">
    <text evidence="2">Belongs to the CRISP family.</text>
</comment>
<feature type="region of interest" description="Disordered" evidence="5">
    <location>
        <begin position="94"/>
        <end position="118"/>
    </location>
</feature>
<evidence type="ECO:0000259" key="7">
    <source>
        <dbReference type="SMART" id="SM00198"/>
    </source>
</evidence>
<comment type="subcellular location">
    <subcellularLocation>
        <location evidence="1">Secreted</location>
    </subcellularLocation>
</comment>
<dbReference type="HOGENOM" id="CLU_035730_3_2_1"/>
<dbReference type="Pfam" id="PF00188">
    <property type="entry name" value="CAP"/>
    <property type="match status" value="1"/>
</dbReference>
<dbReference type="CDD" id="cd05384">
    <property type="entry name" value="CAP_PRY1-like"/>
    <property type="match status" value="1"/>
</dbReference>
<dbReference type="OMA" id="AKSAQKW"/>
<name>G8Y133_PICSO</name>
<proteinExistence type="inferred from homology"/>
<dbReference type="PANTHER" id="PTHR10334">
    <property type="entry name" value="CYSTEINE-RICH SECRETORY PROTEIN-RELATED"/>
    <property type="match status" value="1"/>
</dbReference>
<feature type="chain" id="PRO_5003518736" evidence="6">
    <location>
        <begin position="19"/>
        <end position="269"/>
    </location>
</feature>
<evidence type="ECO:0000256" key="6">
    <source>
        <dbReference type="SAM" id="SignalP"/>
    </source>
</evidence>
<feature type="signal peptide" evidence="6">
    <location>
        <begin position="1"/>
        <end position="18"/>
    </location>
</feature>
<dbReference type="eggNOG" id="KOG3017">
    <property type="taxonomic scope" value="Eukaryota"/>
</dbReference>
<keyword evidence="9" id="KW-1185">Reference proteome</keyword>
<organism evidence="8 9">
    <name type="scientific">Pichia sorbitophila (strain ATCC MYA-4447 / BCRC 22081 / CBS 7064 / NBRC 10061 / NRRL Y-12695)</name>
    <name type="common">Hybrid yeast</name>
    <dbReference type="NCBI Taxonomy" id="559304"/>
    <lineage>
        <taxon>Eukaryota</taxon>
        <taxon>Fungi</taxon>
        <taxon>Dikarya</taxon>
        <taxon>Ascomycota</taxon>
        <taxon>Saccharomycotina</taxon>
        <taxon>Pichiomycetes</taxon>
        <taxon>Debaryomycetaceae</taxon>
        <taxon>Millerozyma</taxon>
    </lineage>
</organism>
<dbReference type="InParanoid" id="G8Y133"/>
<accession>G8Y133</accession>
<dbReference type="EMBL" id="FO082046">
    <property type="protein sequence ID" value="CCE86536.1"/>
    <property type="molecule type" value="Genomic_DNA"/>
</dbReference>
<keyword evidence="3" id="KW-0964">Secreted</keyword>
<dbReference type="GO" id="GO:0005576">
    <property type="term" value="C:extracellular region"/>
    <property type="evidence" value="ECO:0007669"/>
    <property type="project" value="UniProtKB-SubCell"/>
</dbReference>
<dbReference type="InterPro" id="IPR001283">
    <property type="entry name" value="CRISP-related"/>
</dbReference>
<dbReference type="SMART" id="SM00198">
    <property type="entry name" value="SCP"/>
    <property type="match status" value="1"/>
</dbReference>
<dbReference type="PROSITE" id="PS01010">
    <property type="entry name" value="CRISP_2"/>
    <property type="match status" value="1"/>
</dbReference>
<dbReference type="InterPro" id="IPR014044">
    <property type="entry name" value="CAP_dom"/>
</dbReference>
<dbReference type="AlphaFoldDB" id="G8Y133"/>
<feature type="region of interest" description="Disordered" evidence="5">
    <location>
        <begin position="36"/>
        <end position="74"/>
    </location>
</feature>
<evidence type="ECO:0000256" key="4">
    <source>
        <dbReference type="ARBA" id="ARBA00022729"/>
    </source>
</evidence>